<proteinExistence type="predicted"/>
<organism evidence="2 3">
    <name type="scientific">Syntrophus gentianae</name>
    <dbReference type="NCBI Taxonomy" id="43775"/>
    <lineage>
        <taxon>Bacteria</taxon>
        <taxon>Pseudomonadati</taxon>
        <taxon>Thermodesulfobacteriota</taxon>
        <taxon>Syntrophia</taxon>
        <taxon>Syntrophales</taxon>
        <taxon>Syntrophaceae</taxon>
        <taxon>Syntrophus</taxon>
    </lineage>
</organism>
<dbReference type="InterPro" id="IPR010187">
    <property type="entry name" value="Various_sel_PB"/>
</dbReference>
<dbReference type="Pfam" id="PF07355">
    <property type="entry name" value="GRDB"/>
    <property type="match status" value="1"/>
</dbReference>
<evidence type="ECO:0000256" key="1">
    <source>
        <dbReference type="ARBA" id="ARBA00023002"/>
    </source>
</evidence>
<name>A0A1H7WQ72_9BACT</name>
<keyword evidence="3" id="KW-1185">Reference proteome</keyword>
<dbReference type="GO" id="GO:0050485">
    <property type="term" value="F:oxidoreductase activity, acting on X-H and Y-H to form an X-Y bond, with a disulfide as acceptor"/>
    <property type="evidence" value="ECO:0007669"/>
    <property type="project" value="InterPro"/>
</dbReference>
<sequence>MGKWKAVHYLNQFFGQIGGEDKAGTEPLVRNGPVGPGVLFAELLGPDVEIMATVICGDNYFSEHVEEATERLLAMISSYGPDLVLAGPAFNAGRYGIACGAVCTAVVSRLGIPAVTGMFPENPGVELSRKTVFIVETKGTTAGMREAAQKMSRLAGKLLRKEPLGFPEEEGYLARGLRRNVFVAQTGAERAVTMLLQKLKGELFATEYPLPVFDRVPPLPPVEKVSEITLALVTSGGIVPRGNPDRIEASSATRYGKYDIGALSRLTPETHETAHGGYDPTYANADPNRVLPLDVARDLEGEGAIGRLYPSYYATVGNGTSVARAGQFAREIARDLIRDGVRAVLITST</sequence>
<protein>
    <submittedName>
        <fullName evidence="2">Glycine reductase</fullName>
    </submittedName>
</protein>
<dbReference type="STRING" id="43775.SAMN04489760_10771"/>
<dbReference type="EMBL" id="FOBS01000007">
    <property type="protein sequence ID" value="SEM23097.1"/>
    <property type="molecule type" value="Genomic_DNA"/>
</dbReference>
<dbReference type="NCBIfam" id="TIGR01918">
    <property type="entry name" value="various_sel_PB"/>
    <property type="match status" value="1"/>
</dbReference>
<gene>
    <name evidence="2" type="ORF">SAMN04489760_10771</name>
</gene>
<evidence type="ECO:0000313" key="3">
    <source>
        <dbReference type="Proteomes" id="UP000198744"/>
    </source>
</evidence>
<reference evidence="2 3" key="1">
    <citation type="submission" date="2016-10" db="EMBL/GenBank/DDBJ databases">
        <authorList>
            <person name="de Groot N.N."/>
        </authorList>
    </citation>
    <scope>NUCLEOTIDE SEQUENCE [LARGE SCALE GENOMIC DNA]</scope>
    <source>
        <strain evidence="2 3">DSM 8423</strain>
    </source>
</reference>
<dbReference type="Proteomes" id="UP000198744">
    <property type="component" value="Unassembled WGS sequence"/>
</dbReference>
<keyword evidence="1" id="KW-0560">Oxidoreductase</keyword>
<evidence type="ECO:0000313" key="2">
    <source>
        <dbReference type="EMBL" id="SEM23097.1"/>
    </source>
</evidence>
<dbReference type="AlphaFoldDB" id="A0A1H7WQ72"/>
<accession>A0A1H7WQ72</accession>